<comment type="caution">
    <text evidence="1">The sequence shown here is derived from an EMBL/GenBank/DDBJ whole genome shotgun (WGS) entry which is preliminary data.</text>
</comment>
<keyword evidence="2" id="KW-1185">Reference proteome</keyword>
<dbReference type="EMBL" id="BMAW01005635">
    <property type="protein sequence ID" value="GFS95176.1"/>
    <property type="molecule type" value="Genomic_DNA"/>
</dbReference>
<dbReference type="Proteomes" id="UP000887013">
    <property type="component" value="Unassembled WGS sequence"/>
</dbReference>
<sequence>MTQDPPSLPYPPTLPYHPVQSTLALPVKENRRLNQIQVYTSIRQVTKRELAQHFSIHNDYVHPEYKSLKNPIRLFTKELKRLE</sequence>
<name>A0A8X6N5H6_NEPPI</name>
<evidence type="ECO:0000313" key="1">
    <source>
        <dbReference type="EMBL" id="GFS95176.1"/>
    </source>
</evidence>
<gene>
    <name evidence="1" type="ORF">NPIL_199101</name>
</gene>
<reference evidence="1" key="1">
    <citation type="submission" date="2020-08" db="EMBL/GenBank/DDBJ databases">
        <title>Multicomponent nature underlies the extraordinary mechanical properties of spider dragline silk.</title>
        <authorList>
            <person name="Kono N."/>
            <person name="Nakamura H."/>
            <person name="Mori M."/>
            <person name="Yoshida Y."/>
            <person name="Ohtoshi R."/>
            <person name="Malay A.D."/>
            <person name="Moran D.A.P."/>
            <person name="Tomita M."/>
            <person name="Numata K."/>
            <person name="Arakawa K."/>
        </authorList>
    </citation>
    <scope>NUCLEOTIDE SEQUENCE</scope>
</reference>
<proteinExistence type="predicted"/>
<dbReference type="AlphaFoldDB" id="A0A8X6N5H6"/>
<evidence type="ECO:0000313" key="2">
    <source>
        <dbReference type="Proteomes" id="UP000887013"/>
    </source>
</evidence>
<feature type="non-terminal residue" evidence="1">
    <location>
        <position position="83"/>
    </location>
</feature>
<protein>
    <submittedName>
        <fullName evidence="1">Uncharacterized protein</fullName>
    </submittedName>
</protein>
<accession>A0A8X6N5H6</accession>
<organism evidence="1 2">
    <name type="scientific">Nephila pilipes</name>
    <name type="common">Giant wood spider</name>
    <name type="synonym">Nephila maculata</name>
    <dbReference type="NCBI Taxonomy" id="299642"/>
    <lineage>
        <taxon>Eukaryota</taxon>
        <taxon>Metazoa</taxon>
        <taxon>Ecdysozoa</taxon>
        <taxon>Arthropoda</taxon>
        <taxon>Chelicerata</taxon>
        <taxon>Arachnida</taxon>
        <taxon>Araneae</taxon>
        <taxon>Araneomorphae</taxon>
        <taxon>Entelegynae</taxon>
        <taxon>Araneoidea</taxon>
        <taxon>Nephilidae</taxon>
        <taxon>Nephila</taxon>
    </lineage>
</organism>